<dbReference type="Proteomes" id="UP000007800">
    <property type="component" value="Unassembled WGS sequence"/>
</dbReference>
<evidence type="ECO:0000259" key="8">
    <source>
        <dbReference type="Pfam" id="PF04560"/>
    </source>
</evidence>
<evidence type="ECO:0000256" key="4">
    <source>
        <dbReference type="ARBA" id="ARBA00022679"/>
    </source>
</evidence>
<evidence type="ECO:0000256" key="6">
    <source>
        <dbReference type="ARBA" id="ARBA00023163"/>
    </source>
</evidence>
<dbReference type="InterPro" id="IPR037033">
    <property type="entry name" value="DNA-dir_RNAP_su2_hyb_sf"/>
</dbReference>
<dbReference type="InParanoid" id="C5LIK5"/>
<dbReference type="GeneID" id="9047571"/>
<protein>
    <recommendedName>
        <fullName evidence="2">DNA-directed RNA polymerase</fullName>
        <ecNumber evidence="2">2.7.7.6</ecNumber>
    </recommendedName>
</protein>
<evidence type="ECO:0000259" key="7">
    <source>
        <dbReference type="Pfam" id="PF00562"/>
    </source>
</evidence>
<evidence type="ECO:0000313" key="10">
    <source>
        <dbReference type="Proteomes" id="UP000007800"/>
    </source>
</evidence>
<feature type="domain" description="DNA-directed RNA polymerase subunit 2 hybrid-binding" evidence="7">
    <location>
        <begin position="55"/>
        <end position="110"/>
    </location>
</feature>
<dbReference type="GO" id="GO:0000428">
    <property type="term" value="C:DNA-directed RNA polymerase complex"/>
    <property type="evidence" value="ECO:0007669"/>
    <property type="project" value="UniProtKB-KW"/>
</dbReference>
<evidence type="ECO:0000256" key="5">
    <source>
        <dbReference type="ARBA" id="ARBA00022695"/>
    </source>
</evidence>
<dbReference type="GO" id="GO:0003677">
    <property type="term" value="F:DNA binding"/>
    <property type="evidence" value="ECO:0007669"/>
    <property type="project" value="InterPro"/>
</dbReference>
<dbReference type="OrthoDB" id="10248617at2759"/>
<sequence length="186" mass="21347">MPNVLWQTAQLVNIAKYGMKVRRVLWTRRACLSGRRDGVRILLWILMVYPVERLVKEYIISGVTGEALECYIFVGRIHYCQKLDHMVMDKIHARSTGLVNQLTRQPTEGRIKNAFELSNDASNVLLGRLMLSSDVFTAYVCRRCGSLSESAMSENIVNIRVPFACKLLFQELQAMHICPRLKVESR</sequence>
<dbReference type="RefSeq" id="XP_002771592.1">
    <property type="nucleotide sequence ID" value="XM_002771546.1"/>
</dbReference>
<name>C5LIK5_PERM5</name>
<dbReference type="GO" id="GO:0003899">
    <property type="term" value="F:DNA-directed RNA polymerase activity"/>
    <property type="evidence" value="ECO:0007669"/>
    <property type="project" value="UniProtKB-EC"/>
</dbReference>
<keyword evidence="3 9" id="KW-0240">DNA-directed RNA polymerase</keyword>
<dbReference type="Gene3D" id="3.90.1800.10">
    <property type="entry name" value="RNA polymerase alpha subunit dimerisation domain"/>
    <property type="match status" value="1"/>
</dbReference>
<evidence type="ECO:0000256" key="1">
    <source>
        <dbReference type="ARBA" id="ARBA00006835"/>
    </source>
</evidence>
<keyword evidence="10" id="KW-1185">Reference proteome</keyword>
<dbReference type="AlphaFoldDB" id="C5LIK5"/>
<keyword evidence="5" id="KW-0548">Nucleotidyltransferase</keyword>
<keyword evidence="6" id="KW-0804">Transcription</keyword>
<dbReference type="InterPro" id="IPR015712">
    <property type="entry name" value="DNA-dir_RNA_pol_su2"/>
</dbReference>
<organism evidence="10">
    <name type="scientific">Perkinsus marinus (strain ATCC 50983 / TXsc)</name>
    <dbReference type="NCBI Taxonomy" id="423536"/>
    <lineage>
        <taxon>Eukaryota</taxon>
        <taxon>Sar</taxon>
        <taxon>Alveolata</taxon>
        <taxon>Perkinsozoa</taxon>
        <taxon>Perkinsea</taxon>
        <taxon>Perkinsida</taxon>
        <taxon>Perkinsidae</taxon>
        <taxon>Perkinsus</taxon>
    </lineage>
</organism>
<dbReference type="InterPro" id="IPR007120">
    <property type="entry name" value="DNA-dir_RNAP_su2_dom"/>
</dbReference>
<dbReference type="GO" id="GO:0032549">
    <property type="term" value="F:ribonucleoside binding"/>
    <property type="evidence" value="ECO:0007669"/>
    <property type="project" value="InterPro"/>
</dbReference>
<proteinExistence type="inferred from homology"/>
<reference evidence="9 10" key="1">
    <citation type="submission" date="2008-07" db="EMBL/GenBank/DDBJ databases">
        <authorList>
            <person name="El-Sayed N."/>
            <person name="Caler E."/>
            <person name="Inman J."/>
            <person name="Amedeo P."/>
            <person name="Hass B."/>
            <person name="Wortman J."/>
        </authorList>
    </citation>
    <scope>NUCLEOTIDE SEQUENCE [LARGE SCALE GENOMIC DNA]</scope>
    <source>
        <strain evidence="10">ATCC 50983 / TXsc</strain>
    </source>
</reference>
<evidence type="ECO:0000256" key="2">
    <source>
        <dbReference type="ARBA" id="ARBA00012418"/>
    </source>
</evidence>
<evidence type="ECO:0000313" key="9">
    <source>
        <dbReference type="EMBL" id="EER03408.1"/>
    </source>
</evidence>
<dbReference type="Gene3D" id="2.40.270.10">
    <property type="entry name" value="DNA-directed RNA polymerase, subunit 2, domain 6"/>
    <property type="match status" value="1"/>
</dbReference>
<comment type="similarity">
    <text evidence="1">Belongs to the RNA polymerase beta chain family.</text>
</comment>
<dbReference type="EC" id="2.7.7.6" evidence="2"/>
<gene>
    <name evidence="9" type="ORF">Pmar_PMAR014624</name>
</gene>
<dbReference type="PANTHER" id="PTHR20856">
    <property type="entry name" value="DNA-DIRECTED RNA POLYMERASE I SUBUNIT 2"/>
    <property type="match status" value="1"/>
</dbReference>
<accession>C5LIK5</accession>
<dbReference type="EMBL" id="GG682243">
    <property type="protein sequence ID" value="EER03408.1"/>
    <property type="molecule type" value="Genomic_DNA"/>
</dbReference>
<dbReference type="Pfam" id="PF00562">
    <property type="entry name" value="RNA_pol_Rpb2_6"/>
    <property type="match status" value="1"/>
</dbReference>
<evidence type="ECO:0000256" key="3">
    <source>
        <dbReference type="ARBA" id="ARBA00022478"/>
    </source>
</evidence>
<feature type="domain" description="RNA polymerase Rpb2" evidence="8">
    <location>
        <begin position="121"/>
        <end position="183"/>
    </location>
</feature>
<keyword evidence="4" id="KW-0808">Transferase</keyword>
<dbReference type="Pfam" id="PF04560">
    <property type="entry name" value="RNA_pol_Rpb2_7"/>
    <property type="match status" value="1"/>
</dbReference>
<dbReference type="SUPFAM" id="SSF64484">
    <property type="entry name" value="beta and beta-prime subunits of DNA dependent RNA-polymerase"/>
    <property type="match status" value="1"/>
</dbReference>
<dbReference type="InterPro" id="IPR007641">
    <property type="entry name" value="RNA_pol_Rpb2_7"/>
</dbReference>
<dbReference type="GO" id="GO:0006351">
    <property type="term" value="P:DNA-templated transcription"/>
    <property type="evidence" value="ECO:0007669"/>
    <property type="project" value="InterPro"/>
</dbReference>